<dbReference type="RefSeq" id="WP_053405869.1">
    <property type="nucleotide sequence ID" value="NZ_BQKE01000001.1"/>
</dbReference>
<evidence type="ECO:0000313" key="3">
    <source>
        <dbReference type="Proteomes" id="UP001310022"/>
    </source>
</evidence>
<accession>A0AAN5AMI4</accession>
<keyword evidence="1" id="KW-0812">Transmembrane</keyword>
<organism evidence="2 3">
    <name type="scientific">Persicobacter diffluens</name>
    <dbReference type="NCBI Taxonomy" id="981"/>
    <lineage>
        <taxon>Bacteria</taxon>
        <taxon>Pseudomonadati</taxon>
        <taxon>Bacteroidota</taxon>
        <taxon>Cytophagia</taxon>
        <taxon>Cytophagales</taxon>
        <taxon>Persicobacteraceae</taxon>
        <taxon>Persicobacter</taxon>
    </lineage>
</organism>
<keyword evidence="3" id="KW-1185">Reference proteome</keyword>
<dbReference type="Proteomes" id="UP001310022">
    <property type="component" value="Unassembled WGS sequence"/>
</dbReference>
<feature type="transmembrane region" description="Helical" evidence="1">
    <location>
        <begin position="62"/>
        <end position="92"/>
    </location>
</feature>
<feature type="transmembrane region" description="Helical" evidence="1">
    <location>
        <begin position="36"/>
        <end position="56"/>
    </location>
</feature>
<proteinExistence type="predicted"/>
<feature type="transmembrane region" description="Helical" evidence="1">
    <location>
        <begin position="174"/>
        <end position="198"/>
    </location>
</feature>
<keyword evidence="1" id="KW-1133">Transmembrane helix</keyword>
<evidence type="ECO:0008006" key="4">
    <source>
        <dbReference type="Google" id="ProtNLM"/>
    </source>
</evidence>
<name>A0AAN5AMI4_9BACT</name>
<feature type="transmembrane region" description="Helical" evidence="1">
    <location>
        <begin position="141"/>
        <end position="162"/>
    </location>
</feature>
<feature type="transmembrane region" description="Helical" evidence="1">
    <location>
        <begin position="112"/>
        <end position="135"/>
    </location>
</feature>
<keyword evidence="1" id="KW-0472">Membrane</keyword>
<sequence>MNLRQVRSIDQRLDATFSFYKENFSGLLKIYSKTSLPLIVLGALLGLGNFSALVTASGGDNLISLIASVGGIMVNVGSIIMALQTIVAMMFYQKNGTLGDSETVYAYAKDEFWAYVGISILLGFGVVLGFMFLIIPGIFLAVAWSVVLPAKIIEELGIGAAFSKSRYLVRDNWWNTFGFFIIIGLIVWVVGVLASLPLLAQMGLSIFSGIEVGLWAYVYYPVMTVVSNLINMLTIVGMVLTYYHLLAMKEPMGIEDEISSF</sequence>
<feature type="transmembrane region" description="Helical" evidence="1">
    <location>
        <begin position="218"/>
        <end position="243"/>
    </location>
</feature>
<gene>
    <name evidence="2" type="ORF">PEDI_24400</name>
</gene>
<protein>
    <recommendedName>
        <fullName evidence="4">Glycerophosphoryl diester phosphodiesterase membrane domain-containing protein</fullName>
    </recommendedName>
</protein>
<dbReference type="EMBL" id="BQKE01000001">
    <property type="protein sequence ID" value="GJM61888.1"/>
    <property type="molecule type" value="Genomic_DNA"/>
</dbReference>
<comment type="caution">
    <text evidence="2">The sequence shown here is derived from an EMBL/GenBank/DDBJ whole genome shotgun (WGS) entry which is preliminary data.</text>
</comment>
<dbReference type="AlphaFoldDB" id="A0AAN5AMI4"/>
<evidence type="ECO:0000313" key="2">
    <source>
        <dbReference type="EMBL" id="GJM61888.1"/>
    </source>
</evidence>
<reference evidence="2 3" key="1">
    <citation type="submission" date="2021-12" db="EMBL/GenBank/DDBJ databases">
        <title>Genome sequencing of bacteria with rrn-lacking chromosome and rrn-plasmid.</title>
        <authorList>
            <person name="Anda M."/>
            <person name="Iwasaki W."/>
        </authorList>
    </citation>
    <scope>NUCLEOTIDE SEQUENCE [LARGE SCALE GENOMIC DNA]</scope>
    <source>
        <strain evidence="2 3">NBRC 15940</strain>
    </source>
</reference>
<evidence type="ECO:0000256" key="1">
    <source>
        <dbReference type="SAM" id="Phobius"/>
    </source>
</evidence>